<gene>
    <name evidence="2" type="ORF">AYI69_g7309</name>
</gene>
<comment type="caution">
    <text evidence="2">The sequence shown here is derived from an EMBL/GenBank/DDBJ whole genome shotgun (WGS) entry which is preliminary data.</text>
</comment>
<evidence type="ECO:0000256" key="1">
    <source>
        <dbReference type="SAM" id="MobiDB-lite"/>
    </source>
</evidence>
<reference evidence="3" key="1">
    <citation type="submission" date="2017-01" db="EMBL/GenBank/DDBJ databases">
        <authorList>
            <person name="Wang Y."/>
            <person name="White M."/>
            <person name="Kvist S."/>
            <person name="Moncalvo J.-M."/>
        </authorList>
    </citation>
    <scope>NUCLEOTIDE SEQUENCE [LARGE SCALE GENOMIC DNA]</scope>
    <source>
        <strain evidence="3">ID-206-W2</strain>
    </source>
</reference>
<protein>
    <submittedName>
        <fullName evidence="2">Uncharacterized protein</fullName>
    </submittedName>
</protein>
<feature type="compositionally biased region" description="Basic and acidic residues" evidence="1">
    <location>
        <begin position="42"/>
        <end position="52"/>
    </location>
</feature>
<proteinExistence type="predicted"/>
<feature type="non-terminal residue" evidence="2">
    <location>
        <position position="52"/>
    </location>
</feature>
<dbReference type="Proteomes" id="UP000187429">
    <property type="component" value="Unassembled WGS sequence"/>
</dbReference>
<dbReference type="EMBL" id="LSSM01003475">
    <property type="protein sequence ID" value="OMJ17769.1"/>
    <property type="molecule type" value="Genomic_DNA"/>
</dbReference>
<accession>A0A1R1XT97</accession>
<evidence type="ECO:0000313" key="3">
    <source>
        <dbReference type="Proteomes" id="UP000187429"/>
    </source>
</evidence>
<sequence>MEAIKEPNSNKSNDLDRKIEIELDGKEDASETIKKSAPINFKPKESKTTSHL</sequence>
<name>A0A1R1XT97_9FUNG</name>
<dbReference type="AlphaFoldDB" id="A0A1R1XT97"/>
<evidence type="ECO:0000313" key="2">
    <source>
        <dbReference type="EMBL" id="OMJ17769.1"/>
    </source>
</evidence>
<feature type="region of interest" description="Disordered" evidence="1">
    <location>
        <begin position="27"/>
        <end position="52"/>
    </location>
</feature>
<organism evidence="2 3">
    <name type="scientific">Smittium culicis</name>
    <dbReference type="NCBI Taxonomy" id="133412"/>
    <lineage>
        <taxon>Eukaryota</taxon>
        <taxon>Fungi</taxon>
        <taxon>Fungi incertae sedis</taxon>
        <taxon>Zoopagomycota</taxon>
        <taxon>Kickxellomycotina</taxon>
        <taxon>Harpellomycetes</taxon>
        <taxon>Harpellales</taxon>
        <taxon>Legeriomycetaceae</taxon>
        <taxon>Smittium</taxon>
    </lineage>
</organism>
<keyword evidence="3" id="KW-1185">Reference proteome</keyword>